<evidence type="ECO:0000313" key="5">
    <source>
        <dbReference type="EMBL" id="KAF2723408.1"/>
    </source>
</evidence>
<dbReference type="GO" id="GO:0019905">
    <property type="term" value="F:syntaxin binding"/>
    <property type="evidence" value="ECO:0007669"/>
    <property type="project" value="TreeGrafter"/>
</dbReference>
<dbReference type="InterPro" id="IPR015943">
    <property type="entry name" value="WD40/YVTN_repeat-like_dom_sf"/>
</dbReference>
<protein>
    <recommendedName>
        <fullName evidence="4">Lethal giant larvae (Lgl)-like C-terminal domain-containing protein</fullName>
    </recommendedName>
</protein>
<sequence>MAHLLRGKQAGIHNDLSAGLTSDLFVLDDLARYGVNSQIGCLAYDPVQSLLAVGTKSSQFGPGQIYVFGQGRIQVTFPLPARGASVEVLQFCAEKLVCLDSKHEISVYSLEARRLLASHSPPGIITTMVSDPMLDYVILGLQSGDLLAYDLDRESMAPFRINNLWQEIEPRARAAPVQTLQFHPRDIGALLIGYTQGAVVYSFKLNKSVRHYMYELSRGAPGGDSDPAAMSTVRRPRLTQAVWHPTGTFVMTGHEDGSLVFWDTMKDGRLITARTIGDVKVHVPGTQVGTAAGPSTGTFTVREPLFRLAWCAKADPDDNGILIAGGSPTNAPTKGLTFLELGRTPVYNTSSWDALCDHLENPKRQHILPTPPHTEVIDFCLIPKQSPHFGGAQEPIAIIALLSSGQLLTLSFPSGMPISPTNQLHLSLSMVHPFVRKVNVTSMAREKWLGMMERRQQGPLMLKGGAEAPKPLKRFENRQIVQVVHADGIIRLWDVGDNDEIENEKVLQVDVGRAIGRYSEVEVTGVSFAGGSGELAVGTKSGELVVFKWGHNRNAGREPPTKPNQVGVLTDVTSRTEPTLSEGLLPFTLLDQKEGPVTAVKLSDVGFVAAAFEAGTVVVIDLRGPAVIFSASVQDFMKGQKSGSLRRRGSSASGKPDWATSLDFSVMTAEGDDYSSILLHVGTNLGQLATLKVVPEPSGRYAVHYSGAVKLDSKVTHLFPINAESGRPATASPNAVASLRSGARTNGALLAVTPSSVHIIRPATNKGAHKSFDSFFCDSAGIARYQNQGYCFIGLFGDGYARVLSIPGLKEIASLRLSERLDVRRFGEAAVTNSGNIIGFTGPSELGLTTVFGMGDGLSQRGPDKLFNPEALIPPRPTISNMQWLSGTQYITPSDMDLLIGGPGRPPSKRMIAQAQADEAEARRKGGSQGAAGGSNEGYLAYMQRQIQERTEKLGLAGDSMEELENNSRGWLTDVDGFVKRQKRNAATGIIKAKFGF</sequence>
<dbReference type="GO" id="GO:0006893">
    <property type="term" value="P:Golgi to plasma membrane transport"/>
    <property type="evidence" value="ECO:0007669"/>
    <property type="project" value="TreeGrafter"/>
</dbReference>
<proteinExistence type="inferred from homology"/>
<dbReference type="EMBL" id="MU003776">
    <property type="protein sequence ID" value="KAF2723408.1"/>
    <property type="molecule type" value="Genomic_DNA"/>
</dbReference>
<dbReference type="InterPro" id="IPR036322">
    <property type="entry name" value="WD40_repeat_dom_sf"/>
</dbReference>
<dbReference type="InterPro" id="IPR001680">
    <property type="entry name" value="WD40_rpt"/>
</dbReference>
<gene>
    <name evidence="5" type="ORF">K431DRAFT_219933</name>
</gene>
<dbReference type="Proteomes" id="UP000799441">
    <property type="component" value="Unassembled WGS sequence"/>
</dbReference>
<dbReference type="SMART" id="SM00320">
    <property type="entry name" value="WD40"/>
    <property type="match status" value="3"/>
</dbReference>
<dbReference type="GO" id="GO:0006887">
    <property type="term" value="P:exocytosis"/>
    <property type="evidence" value="ECO:0007669"/>
    <property type="project" value="UniProtKB-KW"/>
</dbReference>
<dbReference type="GO" id="GO:0005737">
    <property type="term" value="C:cytoplasm"/>
    <property type="evidence" value="ECO:0007669"/>
    <property type="project" value="TreeGrafter"/>
</dbReference>
<dbReference type="PANTHER" id="PTHR10241">
    <property type="entry name" value="LETHAL 2 GIANT LARVAE PROTEIN"/>
    <property type="match status" value="1"/>
</dbReference>
<dbReference type="FunFam" id="2.130.10.10:FF:000848">
    <property type="entry name" value="SNARE-dependent exocytosis protein (Sro7), putative"/>
    <property type="match status" value="1"/>
</dbReference>
<accession>A0A9P4QA32</accession>
<evidence type="ECO:0000259" key="4">
    <source>
        <dbReference type="Pfam" id="PF08596"/>
    </source>
</evidence>
<dbReference type="Pfam" id="PF08596">
    <property type="entry name" value="Lgl_C"/>
    <property type="match status" value="1"/>
</dbReference>
<dbReference type="PANTHER" id="PTHR10241:SF25">
    <property type="entry name" value="TOMOSYN, ISOFORM C"/>
    <property type="match status" value="1"/>
</dbReference>
<organism evidence="5 6">
    <name type="scientific">Polychaeton citri CBS 116435</name>
    <dbReference type="NCBI Taxonomy" id="1314669"/>
    <lineage>
        <taxon>Eukaryota</taxon>
        <taxon>Fungi</taxon>
        <taxon>Dikarya</taxon>
        <taxon>Ascomycota</taxon>
        <taxon>Pezizomycotina</taxon>
        <taxon>Dothideomycetes</taxon>
        <taxon>Dothideomycetidae</taxon>
        <taxon>Capnodiales</taxon>
        <taxon>Capnodiaceae</taxon>
        <taxon>Polychaeton</taxon>
    </lineage>
</organism>
<dbReference type="GO" id="GO:0045159">
    <property type="term" value="F:myosin II binding"/>
    <property type="evidence" value="ECO:0007669"/>
    <property type="project" value="TreeGrafter"/>
</dbReference>
<dbReference type="GO" id="GO:0005886">
    <property type="term" value="C:plasma membrane"/>
    <property type="evidence" value="ECO:0007669"/>
    <property type="project" value="TreeGrafter"/>
</dbReference>
<comment type="caution">
    <text evidence="5">The sequence shown here is derived from an EMBL/GenBank/DDBJ whole genome shotgun (WGS) entry which is preliminary data.</text>
</comment>
<keyword evidence="3" id="KW-0853">WD repeat</keyword>
<dbReference type="OrthoDB" id="19944at2759"/>
<feature type="domain" description="Lethal giant larvae (Lgl)-like C-terminal" evidence="4">
    <location>
        <begin position="520"/>
        <end position="909"/>
    </location>
</feature>
<evidence type="ECO:0000313" key="6">
    <source>
        <dbReference type="Proteomes" id="UP000799441"/>
    </source>
</evidence>
<name>A0A9P4QA32_9PEZI</name>
<dbReference type="SUPFAM" id="SSF50978">
    <property type="entry name" value="WD40 repeat-like"/>
    <property type="match status" value="1"/>
</dbReference>
<comment type="similarity">
    <text evidence="1">Belongs to the WD repeat L(2)GL family.</text>
</comment>
<dbReference type="InterPro" id="IPR013905">
    <property type="entry name" value="Lgl_C_dom"/>
</dbReference>
<dbReference type="AlphaFoldDB" id="A0A9P4QA32"/>
<dbReference type="PROSITE" id="PS50082">
    <property type="entry name" value="WD_REPEATS_2"/>
    <property type="match status" value="1"/>
</dbReference>
<evidence type="ECO:0000256" key="2">
    <source>
        <dbReference type="ARBA" id="ARBA00022483"/>
    </source>
</evidence>
<reference evidence="5" key="1">
    <citation type="journal article" date="2020" name="Stud. Mycol.">
        <title>101 Dothideomycetes genomes: a test case for predicting lifestyles and emergence of pathogens.</title>
        <authorList>
            <person name="Haridas S."/>
            <person name="Albert R."/>
            <person name="Binder M."/>
            <person name="Bloem J."/>
            <person name="Labutti K."/>
            <person name="Salamov A."/>
            <person name="Andreopoulos B."/>
            <person name="Baker S."/>
            <person name="Barry K."/>
            <person name="Bills G."/>
            <person name="Bluhm B."/>
            <person name="Cannon C."/>
            <person name="Castanera R."/>
            <person name="Culley D."/>
            <person name="Daum C."/>
            <person name="Ezra D."/>
            <person name="Gonzalez J."/>
            <person name="Henrissat B."/>
            <person name="Kuo A."/>
            <person name="Liang C."/>
            <person name="Lipzen A."/>
            <person name="Lutzoni F."/>
            <person name="Magnuson J."/>
            <person name="Mondo S."/>
            <person name="Nolan M."/>
            <person name="Ohm R."/>
            <person name="Pangilinan J."/>
            <person name="Park H.-J."/>
            <person name="Ramirez L."/>
            <person name="Alfaro M."/>
            <person name="Sun H."/>
            <person name="Tritt A."/>
            <person name="Yoshinaga Y."/>
            <person name="Zwiers L.-H."/>
            <person name="Turgeon B."/>
            <person name="Goodwin S."/>
            <person name="Spatafora J."/>
            <person name="Crous P."/>
            <person name="Grigoriev I."/>
        </authorList>
    </citation>
    <scope>NUCLEOTIDE SEQUENCE</scope>
    <source>
        <strain evidence="5">CBS 116435</strain>
    </source>
</reference>
<feature type="repeat" description="WD" evidence="3">
    <location>
        <begin position="243"/>
        <end position="272"/>
    </location>
</feature>
<keyword evidence="2" id="KW-0268">Exocytosis</keyword>
<evidence type="ECO:0000256" key="3">
    <source>
        <dbReference type="PROSITE-ProRule" id="PRU00221"/>
    </source>
</evidence>
<dbReference type="Gene3D" id="2.130.10.10">
    <property type="entry name" value="YVTN repeat-like/Quinoprotein amine dehydrogenase"/>
    <property type="match status" value="2"/>
</dbReference>
<evidence type="ECO:0000256" key="1">
    <source>
        <dbReference type="ARBA" id="ARBA00008070"/>
    </source>
</evidence>
<keyword evidence="6" id="KW-1185">Reference proteome</keyword>
<dbReference type="GO" id="GO:0005096">
    <property type="term" value="F:GTPase activator activity"/>
    <property type="evidence" value="ECO:0007669"/>
    <property type="project" value="TreeGrafter"/>
</dbReference>